<evidence type="ECO:0000313" key="4">
    <source>
        <dbReference type="Proteomes" id="UP000325849"/>
    </source>
</evidence>
<evidence type="ECO:0000256" key="1">
    <source>
        <dbReference type="SAM" id="MobiDB-lite"/>
    </source>
</evidence>
<feature type="region of interest" description="Disordered" evidence="1">
    <location>
        <begin position="48"/>
        <end position="84"/>
    </location>
</feature>
<organism evidence="3 4">
    <name type="scientific">Streptomyces adustus</name>
    <dbReference type="NCBI Taxonomy" id="1609272"/>
    <lineage>
        <taxon>Bacteria</taxon>
        <taxon>Bacillati</taxon>
        <taxon>Actinomycetota</taxon>
        <taxon>Actinomycetes</taxon>
        <taxon>Kitasatosporales</taxon>
        <taxon>Streptomycetaceae</taxon>
        <taxon>Streptomyces</taxon>
    </lineage>
</organism>
<reference evidence="3 4" key="1">
    <citation type="submission" date="2019-07" db="EMBL/GenBank/DDBJ databases">
        <title>New species of Amycolatopsis and Streptomyces.</title>
        <authorList>
            <person name="Duangmal K."/>
            <person name="Teo W.F.A."/>
            <person name="Lipun K."/>
        </authorList>
    </citation>
    <scope>NUCLEOTIDE SEQUENCE [LARGE SCALE GENOMIC DNA]</scope>
    <source>
        <strain evidence="3 4">NBRC 109810</strain>
    </source>
</reference>
<feature type="chain" id="PRO_5024857810" evidence="2">
    <location>
        <begin position="29"/>
        <end position="210"/>
    </location>
</feature>
<keyword evidence="4" id="KW-1185">Reference proteome</keyword>
<evidence type="ECO:0000256" key="2">
    <source>
        <dbReference type="SAM" id="SignalP"/>
    </source>
</evidence>
<proteinExistence type="predicted"/>
<dbReference type="EMBL" id="VJZD01000084">
    <property type="protein sequence ID" value="MPY33684.1"/>
    <property type="molecule type" value="Genomic_DNA"/>
</dbReference>
<dbReference type="OrthoDB" id="4325903at2"/>
<accession>A0A5N8VHX2</accession>
<sequence length="210" mass="20257">MKLRSTAVTAAVSAAAALAATGITYASAASAPAPQQAPAVAAPAAAPAAPAAAPDGGSGGGNGNNNNGKGNEGKGNEGRGGGGGHRYYEGRIEVNERSYSAHAGDCITVVSGLGARSLNIRNDTRRTVEVFRGAVCDNGAPIATVGPRSSANGVRPGHTEGVGVEHGVVASFRVVRGYDGYDGGGFGGGYGGGGGFGGGGDRGGDDGGDW</sequence>
<evidence type="ECO:0000313" key="3">
    <source>
        <dbReference type="EMBL" id="MPY33684.1"/>
    </source>
</evidence>
<dbReference type="RefSeq" id="WP_152890349.1">
    <property type="nucleotide sequence ID" value="NZ_VJZD01000084.1"/>
</dbReference>
<comment type="caution">
    <text evidence="3">The sequence shown here is derived from an EMBL/GenBank/DDBJ whole genome shotgun (WGS) entry which is preliminary data.</text>
</comment>
<gene>
    <name evidence="3" type="ORF">FNH09_21280</name>
</gene>
<dbReference type="Proteomes" id="UP000325849">
    <property type="component" value="Unassembled WGS sequence"/>
</dbReference>
<feature type="signal peptide" evidence="2">
    <location>
        <begin position="1"/>
        <end position="28"/>
    </location>
</feature>
<keyword evidence="2" id="KW-0732">Signal</keyword>
<name>A0A5N8VHX2_9ACTN</name>
<dbReference type="AlphaFoldDB" id="A0A5N8VHX2"/>
<protein>
    <submittedName>
        <fullName evidence="3">Uncharacterized protein</fullName>
    </submittedName>
</protein>